<feature type="region of interest" description="Disordered" evidence="1">
    <location>
        <begin position="36"/>
        <end position="55"/>
    </location>
</feature>
<protein>
    <submittedName>
        <fullName evidence="2">Uncharacterized protein</fullName>
    </submittedName>
</protein>
<dbReference type="InParanoid" id="A0A409W8E4"/>
<evidence type="ECO:0000256" key="1">
    <source>
        <dbReference type="SAM" id="MobiDB-lite"/>
    </source>
</evidence>
<organism evidence="2 3">
    <name type="scientific">Gymnopilus dilepis</name>
    <dbReference type="NCBI Taxonomy" id="231916"/>
    <lineage>
        <taxon>Eukaryota</taxon>
        <taxon>Fungi</taxon>
        <taxon>Dikarya</taxon>
        <taxon>Basidiomycota</taxon>
        <taxon>Agaricomycotina</taxon>
        <taxon>Agaricomycetes</taxon>
        <taxon>Agaricomycetidae</taxon>
        <taxon>Agaricales</taxon>
        <taxon>Agaricineae</taxon>
        <taxon>Hymenogastraceae</taxon>
        <taxon>Gymnopilus</taxon>
    </lineage>
</organism>
<comment type="caution">
    <text evidence="2">The sequence shown here is derived from an EMBL/GenBank/DDBJ whole genome shotgun (WGS) entry which is preliminary data.</text>
</comment>
<sequence>MSTLIPSGSHGLRRSNARHKRNVSWDRSVDIAEDRRSMDRQRALQSTAPASTPMYAYDTEQGGEAVPVYIYAWPNDARQAVEEYAAGNGSEAYGYGHRDEPLMQGSLPRRRLISQPAYPANPVWPSQSSSFPETYAQSSAPHLQPISSSPKRSIITTPSRTAGGYTPHPMAQSSFHQQMNESDNALVLSNRYSNNASNSERFYSPSSPNYDLHGGLSTHMPRQSQTMANRLTEADDVPLDTVYVQVWSYLRRQLVPRKGIILQVLRHCDAYGSENLCYQVGVKNPDTKEAQSCVVPLDSVQVWSAPPEERSHYSSLFRSSPEISRPPHAISRHPRSPSTGGTLKPGDYVFTRVMVSFGRKDQPRLVWYPSVCIVPNESNGYLFHGLGGALKSTYYSSAGPFKPFGTKTMEELLKHGEQVDAKGCKYL</sequence>
<keyword evidence="3" id="KW-1185">Reference proteome</keyword>
<accession>A0A409W8E4</accession>
<evidence type="ECO:0000313" key="3">
    <source>
        <dbReference type="Proteomes" id="UP000284706"/>
    </source>
</evidence>
<feature type="region of interest" description="Disordered" evidence="1">
    <location>
        <begin position="1"/>
        <end position="23"/>
    </location>
</feature>
<gene>
    <name evidence="2" type="ORF">CVT26_005688</name>
</gene>
<dbReference type="AlphaFoldDB" id="A0A409W8E4"/>
<evidence type="ECO:0000313" key="2">
    <source>
        <dbReference type="EMBL" id="PPQ74643.1"/>
    </source>
</evidence>
<reference evidence="2 3" key="1">
    <citation type="journal article" date="2018" name="Evol. Lett.">
        <title>Horizontal gene cluster transfer increased hallucinogenic mushroom diversity.</title>
        <authorList>
            <person name="Reynolds H.T."/>
            <person name="Vijayakumar V."/>
            <person name="Gluck-Thaler E."/>
            <person name="Korotkin H.B."/>
            <person name="Matheny P.B."/>
            <person name="Slot J.C."/>
        </authorList>
    </citation>
    <scope>NUCLEOTIDE SEQUENCE [LARGE SCALE GENOMIC DNA]</scope>
    <source>
        <strain evidence="2 3">SRW20</strain>
    </source>
</reference>
<name>A0A409W8E4_9AGAR</name>
<dbReference type="EMBL" id="NHYE01005325">
    <property type="protein sequence ID" value="PPQ74643.1"/>
    <property type="molecule type" value="Genomic_DNA"/>
</dbReference>
<dbReference type="Proteomes" id="UP000284706">
    <property type="component" value="Unassembled WGS sequence"/>
</dbReference>
<feature type="region of interest" description="Disordered" evidence="1">
    <location>
        <begin position="314"/>
        <end position="343"/>
    </location>
</feature>
<feature type="compositionally biased region" description="Basic residues" evidence="1">
    <location>
        <begin position="11"/>
        <end position="22"/>
    </location>
</feature>
<proteinExistence type="predicted"/>